<dbReference type="Proteomes" id="UP000198859">
    <property type="component" value="Chromosome I"/>
</dbReference>
<keyword evidence="2" id="KW-1185">Reference proteome</keyword>
<accession>A0A1H1XAW9</accession>
<sequence>MGHRVPVRVEALVGRIEVTRGEAEAVVRRAARVVTDVGSLVRRVGRLPGMGRIRRRLDEEHEAAADAPAAG</sequence>
<gene>
    <name evidence="1" type="ORF">SAMN04488570_3433</name>
</gene>
<organism evidence="1 2">
    <name type="scientific">Nocardioides scoriae</name>
    <dbReference type="NCBI Taxonomy" id="642780"/>
    <lineage>
        <taxon>Bacteria</taxon>
        <taxon>Bacillati</taxon>
        <taxon>Actinomycetota</taxon>
        <taxon>Actinomycetes</taxon>
        <taxon>Propionibacteriales</taxon>
        <taxon>Nocardioidaceae</taxon>
        <taxon>Nocardioides</taxon>
    </lineage>
</organism>
<proteinExistence type="predicted"/>
<dbReference type="STRING" id="642780.SAMN04488570_3433"/>
<evidence type="ECO:0000313" key="1">
    <source>
        <dbReference type="EMBL" id="SDT06493.1"/>
    </source>
</evidence>
<evidence type="ECO:0000313" key="2">
    <source>
        <dbReference type="Proteomes" id="UP000198859"/>
    </source>
</evidence>
<name>A0A1H1XAW9_9ACTN</name>
<dbReference type="RefSeq" id="WP_091732196.1">
    <property type="nucleotide sequence ID" value="NZ_LT629757.1"/>
</dbReference>
<dbReference type="EMBL" id="LT629757">
    <property type="protein sequence ID" value="SDT06493.1"/>
    <property type="molecule type" value="Genomic_DNA"/>
</dbReference>
<dbReference type="AlphaFoldDB" id="A0A1H1XAW9"/>
<reference evidence="2" key="1">
    <citation type="submission" date="2016-10" db="EMBL/GenBank/DDBJ databases">
        <authorList>
            <person name="Varghese N."/>
            <person name="Submissions S."/>
        </authorList>
    </citation>
    <scope>NUCLEOTIDE SEQUENCE [LARGE SCALE GENOMIC DNA]</scope>
    <source>
        <strain evidence="2">DSM 22127</strain>
    </source>
</reference>
<protein>
    <submittedName>
        <fullName evidence="1">Uncharacterized protein</fullName>
    </submittedName>
</protein>